<keyword evidence="3" id="KW-0378">Hydrolase</keyword>
<evidence type="ECO:0000313" key="4">
    <source>
        <dbReference type="Proteomes" id="UP000823910"/>
    </source>
</evidence>
<accession>A0A9D2MXZ5</accession>
<dbReference type="InterPro" id="IPR037171">
    <property type="entry name" value="NagB/RpiA_transferase-like"/>
</dbReference>
<evidence type="ECO:0000259" key="2">
    <source>
        <dbReference type="Pfam" id="PF01182"/>
    </source>
</evidence>
<proteinExistence type="predicted"/>
<dbReference type="InterPro" id="IPR006148">
    <property type="entry name" value="Glc/Gal-6P_isomerase"/>
</dbReference>
<keyword evidence="1" id="KW-0119">Carbohydrate metabolism</keyword>
<dbReference type="AlphaFoldDB" id="A0A9D2MXZ5"/>
<feature type="domain" description="Glucosamine/galactosamine-6-phosphate isomerase" evidence="2">
    <location>
        <begin position="9"/>
        <end position="224"/>
    </location>
</feature>
<gene>
    <name evidence="3" type="ORF">H9704_03695</name>
</gene>
<dbReference type="PANTHER" id="PTHR11280:SF6">
    <property type="entry name" value="GLUCOSAMINE-6-PHOSPHATE ISOMERASE NAGB"/>
    <property type="match status" value="1"/>
</dbReference>
<dbReference type="PANTHER" id="PTHR11280">
    <property type="entry name" value="GLUCOSAMINE-6-PHOSPHATE ISOMERASE"/>
    <property type="match status" value="1"/>
</dbReference>
<name>A0A9D2MXZ5_9FIRM</name>
<dbReference type="EC" id="3.1.1.31" evidence="3"/>
<dbReference type="GO" id="GO:0006043">
    <property type="term" value="P:glucosamine catabolic process"/>
    <property type="evidence" value="ECO:0007669"/>
    <property type="project" value="TreeGrafter"/>
</dbReference>
<dbReference type="GO" id="GO:0017057">
    <property type="term" value="F:6-phosphogluconolactonase activity"/>
    <property type="evidence" value="ECO:0007669"/>
    <property type="project" value="UniProtKB-EC"/>
</dbReference>
<dbReference type="GO" id="GO:0005975">
    <property type="term" value="P:carbohydrate metabolic process"/>
    <property type="evidence" value="ECO:0007669"/>
    <property type="project" value="InterPro"/>
</dbReference>
<dbReference type="Gene3D" id="3.40.50.1360">
    <property type="match status" value="1"/>
</dbReference>
<comment type="caution">
    <text evidence="3">The sequence shown here is derived from an EMBL/GenBank/DDBJ whole genome shotgun (WGS) entry which is preliminary data.</text>
</comment>
<organism evidence="3 4">
    <name type="scientific">Candidatus Enterocloster excrementipullorum</name>
    <dbReference type="NCBI Taxonomy" id="2838559"/>
    <lineage>
        <taxon>Bacteria</taxon>
        <taxon>Bacillati</taxon>
        <taxon>Bacillota</taxon>
        <taxon>Clostridia</taxon>
        <taxon>Lachnospirales</taxon>
        <taxon>Lachnospiraceae</taxon>
        <taxon>Enterocloster</taxon>
    </lineage>
</organism>
<dbReference type="CDD" id="cd01399">
    <property type="entry name" value="GlcN6P_deaminase"/>
    <property type="match status" value="1"/>
</dbReference>
<protein>
    <submittedName>
        <fullName evidence="3">6-phosphogluconolactonase</fullName>
        <ecNumber evidence="3">3.1.1.31</ecNumber>
    </submittedName>
</protein>
<dbReference type="GO" id="GO:0006046">
    <property type="term" value="P:N-acetylglucosamine catabolic process"/>
    <property type="evidence" value="ECO:0007669"/>
    <property type="project" value="TreeGrafter"/>
</dbReference>
<reference evidence="3" key="1">
    <citation type="journal article" date="2021" name="PeerJ">
        <title>Extensive microbial diversity within the chicken gut microbiome revealed by metagenomics and culture.</title>
        <authorList>
            <person name="Gilroy R."/>
            <person name="Ravi A."/>
            <person name="Getino M."/>
            <person name="Pursley I."/>
            <person name="Horton D.L."/>
            <person name="Alikhan N.F."/>
            <person name="Baker D."/>
            <person name="Gharbi K."/>
            <person name="Hall N."/>
            <person name="Watson M."/>
            <person name="Adriaenssens E.M."/>
            <person name="Foster-Nyarko E."/>
            <person name="Jarju S."/>
            <person name="Secka A."/>
            <person name="Antonio M."/>
            <person name="Oren A."/>
            <person name="Chaudhuri R.R."/>
            <person name="La Ragione R."/>
            <person name="Hildebrand F."/>
            <person name="Pallen M.J."/>
        </authorList>
    </citation>
    <scope>NUCLEOTIDE SEQUENCE</scope>
    <source>
        <strain evidence="3">CHK180-15479</strain>
    </source>
</reference>
<dbReference type="Pfam" id="PF01182">
    <property type="entry name" value="Glucosamine_iso"/>
    <property type="match status" value="1"/>
</dbReference>
<dbReference type="EMBL" id="DWWT01000015">
    <property type="protein sequence ID" value="HJC05245.1"/>
    <property type="molecule type" value="Genomic_DNA"/>
</dbReference>
<dbReference type="GO" id="GO:0019262">
    <property type="term" value="P:N-acetylneuraminate catabolic process"/>
    <property type="evidence" value="ECO:0007669"/>
    <property type="project" value="TreeGrafter"/>
</dbReference>
<dbReference type="InterPro" id="IPR004547">
    <property type="entry name" value="Glucosamine6P_isomerase"/>
</dbReference>
<evidence type="ECO:0000313" key="3">
    <source>
        <dbReference type="EMBL" id="HJC05245.1"/>
    </source>
</evidence>
<evidence type="ECO:0000256" key="1">
    <source>
        <dbReference type="ARBA" id="ARBA00023277"/>
    </source>
</evidence>
<reference evidence="3" key="2">
    <citation type="submission" date="2021-04" db="EMBL/GenBank/DDBJ databases">
        <authorList>
            <person name="Gilroy R."/>
        </authorList>
    </citation>
    <scope>NUCLEOTIDE SEQUENCE</scope>
    <source>
        <strain evidence="3">CHK180-15479</strain>
    </source>
</reference>
<dbReference type="Proteomes" id="UP000823910">
    <property type="component" value="Unassembled WGS sequence"/>
</dbReference>
<dbReference type="GO" id="GO:0005737">
    <property type="term" value="C:cytoplasm"/>
    <property type="evidence" value="ECO:0007669"/>
    <property type="project" value="TreeGrafter"/>
</dbReference>
<dbReference type="GO" id="GO:0004342">
    <property type="term" value="F:glucosamine-6-phosphate deaminase activity"/>
    <property type="evidence" value="ECO:0007669"/>
    <property type="project" value="InterPro"/>
</dbReference>
<dbReference type="SUPFAM" id="SSF100950">
    <property type="entry name" value="NagB/RpiA/CoA transferase-like"/>
    <property type="match status" value="1"/>
</dbReference>
<dbReference type="GO" id="GO:0042802">
    <property type="term" value="F:identical protein binding"/>
    <property type="evidence" value="ECO:0007669"/>
    <property type="project" value="TreeGrafter"/>
</dbReference>
<sequence>MKIVVEKNAELLGLAAARNAAAILQAAIQTNGCARIVLSTGASQFEFLSAFIKQDVDWSKVEMFHLDEYVGLPETHIASFRKYLKERFVSQVPLKAAYFVNGEGDVENNIAQLSQELLKAPVDLGLIGIGENGHIAFNDPPADLEDASCYKVVHLNDRCKQQQVNEGWFATLDDVPECAISMTVQQILKCRHIISVVPNERKAEAVKNTLAQSPNAMVPATQLKTHPNWSLYIDSGAASQIILY</sequence>